<name>A0A1E4SM88_9ASCO</name>
<dbReference type="Proteomes" id="UP000094285">
    <property type="component" value="Unassembled WGS sequence"/>
</dbReference>
<dbReference type="RefSeq" id="XP_020065766.1">
    <property type="nucleotide sequence ID" value="XM_020207325.1"/>
</dbReference>
<proteinExistence type="predicted"/>
<gene>
    <name evidence="1" type="ORF">CANTADRAFT_25099</name>
</gene>
<accession>A0A1E4SM88</accession>
<evidence type="ECO:0000313" key="2">
    <source>
        <dbReference type="Proteomes" id="UP000094285"/>
    </source>
</evidence>
<sequence length="54" mass="6276">MSDNRRMYLVGNYRLIRKHFGKCFIAICCKTIDISGLAGIHLMSQKQIQEHSSY</sequence>
<dbReference type="GeneID" id="30981462"/>
<reference evidence="2" key="1">
    <citation type="submission" date="2016-05" db="EMBL/GenBank/DDBJ databases">
        <title>Comparative genomics of biotechnologically important yeasts.</title>
        <authorList>
            <consortium name="DOE Joint Genome Institute"/>
            <person name="Riley R."/>
            <person name="Haridas S."/>
            <person name="Wolfe K.H."/>
            <person name="Lopes M.R."/>
            <person name="Hittinger C.T."/>
            <person name="Goker M."/>
            <person name="Salamov A."/>
            <person name="Wisecaver J."/>
            <person name="Long T.M."/>
            <person name="Aerts A.L."/>
            <person name="Barry K."/>
            <person name="Choi C."/>
            <person name="Clum A."/>
            <person name="Coughlan A.Y."/>
            <person name="Deshpande S."/>
            <person name="Douglass A.P."/>
            <person name="Hanson S.J."/>
            <person name="Klenk H.-P."/>
            <person name="Labutti K."/>
            <person name="Lapidus A."/>
            <person name="Lindquist E."/>
            <person name="Lipzen A."/>
            <person name="Meier-Kolthoff J.P."/>
            <person name="Ohm R.A."/>
            <person name="Otillar R.P."/>
            <person name="Pangilinan J."/>
            <person name="Peng Y."/>
            <person name="Rokas A."/>
            <person name="Rosa C.A."/>
            <person name="Scheuner C."/>
            <person name="Sibirny A.A."/>
            <person name="Slot J.C."/>
            <person name="Stielow J.B."/>
            <person name="Sun H."/>
            <person name="Kurtzman C.P."/>
            <person name="Blackwell M."/>
            <person name="Grigoriev I.V."/>
            <person name="Jeffries T.W."/>
        </authorList>
    </citation>
    <scope>NUCLEOTIDE SEQUENCE [LARGE SCALE GENOMIC DNA]</scope>
    <source>
        <strain evidence="2">NRRL Y-17324</strain>
    </source>
</reference>
<organism evidence="1 2">
    <name type="scientific">Suhomyces tanzawaensis NRRL Y-17324</name>
    <dbReference type="NCBI Taxonomy" id="984487"/>
    <lineage>
        <taxon>Eukaryota</taxon>
        <taxon>Fungi</taxon>
        <taxon>Dikarya</taxon>
        <taxon>Ascomycota</taxon>
        <taxon>Saccharomycotina</taxon>
        <taxon>Pichiomycetes</taxon>
        <taxon>Debaryomycetaceae</taxon>
        <taxon>Suhomyces</taxon>
    </lineage>
</organism>
<evidence type="ECO:0000313" key="1">
    <source>
        <dbReference type="EMBL" id="ODV80644.1"/>
    </source>
</evidence>
<feature type="non-terminal residue" evidence="1">
    <location>
        <position position="54"/>
    </location>
</feature>
<dbReference type="EMBL" id="KV453910">
    <property type="protein sequence ID" value="ODV80644.1"/>
    <property type="molecule type" value="Genomic_DNA"/>
</dbReference>
<protein>
    <submittedName>
        <fullName evidence="1">Uncharacterized protein</fullName>
    </submittedName>
</protein>
<keyword evidence="2" id="KW-1185">Reference proteome</keyword>
<dbReference type="AlphaFoldDB" id="A0A1E4SM88"/>